<gene>
    <name evidence="1" type="ORF">AVDCRST_MAG77-354</name>
</gene>
<protein>
    <submittedName>
        <fullName evidence="1">Uncharacterized protein</fullName>
    </submittedName>
</protein>
<organism evidence="1">
    <name type="scientific">uncultured Chloroflexota bacterium</name>
    <dbReference type="NCBI Taxonomy" id="166587"/>
    <lineage>
        <taxon>Bacteria</taxon>
        <taxon>Bacillati</taxon>
        <taxon>Chloroflexota</taxon>
        <taxon>environmental samples</taxon>
    </lineage>
</organism>
<dbReference type="AlphaFoldDB" id="A0A6J4H9B8"/>
<evidence type="ECO:0000313" key="1">
    <source>
        <dbReference type="EMBL" id="CAA9218618.1"/>
    </source>
</evidence>
<accession>A0A6J4H9B8</accession>
<reference evidence="1" key="1">
    <citation type="submission" date="2020-02" db="EMBL/GenBank/DDBJ databases">
        <authorList>
            <person name="Meier V. D."/>
        </authorList>
    </citation>
    <scope>NUCLEOTIDE SEQUENCE</scope>
    <source>
        <strain evidence="1">AVDCRST_MAG77</strain>
    </source>
</reference>
<sequence>MVEDRLGEAGWFRPDERLEADAWVGRDVRRPASSTRVAGAPR</sequence>
<name>A0A6J4H9B8_9CHLR</name>
<dbReference type="EMBL" id="CADCTC010000021">
    <property type="protein sequence ID" value="CAA9218618.1"/>
    <property type="molecule type" value="Genomic_DNA"/>
</dbReference>
<proteinExistence type="predicted"/>